<dbReference type="EMBL" id="WNZZ01000009">
    <property type="protein sequence ID" value="MUG23618.1"/>
    <property type="molecule type" value="Genomic_DNA"/>
</dbReference>
<dbReference type="GeneID" id="77008167"/>
<comment type="caution">
    <text evidence="2">The sequence shown here is derived from an EMBL/GenBank/DDBJ whole genome shotgun (WGS) entry which is preliminary data.</text>
</comment>
<dbReference type="RefSeq" id="WP_036624096.1">
    <property type="nucleotide sequence ID" value="NZ_BGML01000001.1"/>
</dbReference>
<gene>
    <name evidence="2" type="ORF">GNQ08_14570</name>
</gene>
<protein>
    <recommendedName>
        <fullName evidence="1">SLH domain-containing protein</fullName>
    </recommendedName>
</protein>
<evidence type="ECO:0000313" key="3">
    <source>
        <dbReference type="Proteomes" id="UP000442469"/>
    </source>
</evidence>
<evidence type="ECO:0000313" key="2">
    <source>
        <dbReference type="EMBL" id="MUG23618.1"/>
    </source>
</evidence>
<evidence type="ECO:0000259" key="1">
    <source>
        <dbReference type="PROSITE" id="PS51272"/>
    </source>
</evidence>
<sequence length="66" mass="7026">MKLVSGYPDGTFKPNDAITRAEMASLIARALKQSDEAGATTGFADDKDIPKWAKGAIEAEVQGKRS</sequence>
<dbReference type="Proteomes" id="UP000442469">
    <property type="component" value="Unassembled WGS sequence"/>
</dbReference>
<dbReference type="PROSITE" id="PS51272">
    <property type="entry name" value="SLH"/>
    <property type="match status" value="1"/>
</dbReference>
<reference evidence="2 3" key="1">
    <citation type="submission" date="2019-11" db="EMBL/GenBank/DDBJ databases">
        <title>Draft genome sequences of five Paenibacillus species of dairy origin.</title>
        <authorList>
            <person name="Olajide A.M."/>
            <person name="Chen S."/>
            <person name="Lapointe G."/>
        </authorList>
    </citation>
    <scope>NUCLEOTIDE SEQUENCE [LARGE SCALE GENOMIC DNA]</scope>
    <source>
        <strain evidence="2 3">3CT49</strain>
    </source>
</reference>
<proteinExistence type="predicted"/>
<organism evidence="2 3">
    <name type="scientific">Paenibacillus macerans</name>
    <name type="common">Bacillus macerans</name>
    <dbReference type="NCBI Taxonomy" id="44252"/>
    <lineage>
        <taxon>Bacteria</taxon>
        <taxon>Bacillati</taxon>
        <taxon>Bacillota</taxon>
        <taxon>Bacilli</taxon>
        <taxon>Bacillales</taxon>
        <taxon>Paenibacillaceae</taxon>
        <taxon>Paenibacillus</taxon>
    </lineage>
</organism>
<feature type="domain" description="SLH" evidence="1">
    <location>
        <begin position="1"/>
        <end position="41"/>
    </location>
</feature>
<name>A0A6N8EZ38_PAEMA</name>
<dbReference type="Pfam" id="PF00395">
    <property type="entry name" value="SLH"/>
    <property type="match status" value="1"/>
</dbReference>
<dbReference type="InterPro" id="IPR001119">
    <property type="entry name" value="SLH_dom"/>
</dbReference>
<accession>A0A6N8EZ38</accession>
<dbReference type="OrthoDB" id="504962at2"/>
<dbReference type="AlphaFoldDB" id="A0A6N8EZ38"/>